<sequence>MSTERTREPADLVAAARGGDPQAREALVGAYLPLVYNVVGRALNGSVDVDDVVQETMLRALDALGGLRDPGNFRSWLVAIAMNQVRAHWHARRSAPGGVEEAGELADPGADFVDLTMVRLQLSGQRQETARGTRWLEPDDRALLSLWWLECAGELTRAEVAVALELSPQHTAVRVQRMKAQLEAARVVVRALDARPRCEELQGLLASWDHRPSALWRKRIARHARGCARCSGLWSGLMPAEGLLAGLALVAATPALLDRVLSAGGTAPAGSATAVSAHGAGVARGRTLSRGEARRRRRVRRRAVAGAVAAAVVAGGGVWYFGAGPGTGDEEPAAARSANAPVADLAESRTPEASPASSAPASPSASPSRKPTPSTSPKATKKAAPTKRPTPRPTRTATAPPPAQPVPSGTAGQVVALMNKERAAAGCGALDENPQLNKAAQGHSDDMAARNFFEHTNPDGADPGRRITAAGYRWSSYAENIAKGQPTPQAVMDSWMNSPGHRANILNCSFKDIGIGFNDGPGGPYWTQNFGTAL</sequence>
<dbReference type="OrthoDB" id="8611574at2"/>
<keyword evidence="1" id="KW-0238">DNA-binding</keyword>
<feature type="transmembrane region" description="Helical" evidence="3">
    <location>
        <begin position="303"/>
        <end position="322"/>
    </location>
</feature>
<organism evidence="6 7">
    <name type="scientific">Streptomyces zinciresistens K42</name>
    <dbReference type="NCBI Taxonomy" id="700597"/>
    <lineage>
        <taxon>Bacteria</taxon>
        <taxon>Bacillati</taxon>
        <taxon>Actinomycetota</taxon>
        <taxon>Actinomycetes</taxon>
        <taxon>Kitasatosporales</taxon>
        <taxon>Streptomycetaceae</taxon>
        <taxon>Streptomyces</taxon>
    </lineage>
</organism>
<dbReference type="Pfam" id="PF04542">
    <property type="entry name" value="Sigma70_r2"/>
    <property type="match status" value="1"/>
</dbReference>
<feature type="region of interest" description="Disordered" evidence="2">
    <location>
        <begin position="268"/>
        <end position="304"/>
    </location>
</feature>
<dbReference type="Gene3D" id="1.10.1740.10">
    <property type="match status" value="1"/>
</dbReference>
<keyword evidence="7" id="KW-1185">Reference proteome</keyword>
<keyword evidence="3" id="KW-0472">Membrane</keyword>
<dbReference type="EMBL" id="AGBF01000121">
    <property type="protein sequence ID" value="EGX56819.1"/>
    <property type="molecule type" value="Genomic_DNA"/>
</dbReference>
<evidence type="ECO:0000259" key="5">
    <source>
        <dbReference type="Pfam" id="PF04542"/>
    </source>
</evidence>
<dbReference type="AlphaFoldDB" id="G2GI52"/>
<dbReference type="CDD" id="cd05379">
    <property type="entry name" value="CAP_bacterial"/>
    <property type="match status" value="1"/>
</dbReference>
<dbReference type="GO" id="GO:0016987">
    <property type="term" value="F:sigma factor activity"/>
    <property type="evidence" value="ECO:0007669"/>
    <property type="project" value="UniProtKB-KW"/>
</dbReference>
<dbReference type="InterPro" id="IPR035940">
    <property type="entry name" value="CAP_sf"/>
</dbReference>
<dbReference type="InterPro" id="IPR013325">
    <property type="entry name" value="RNA_pol_sigma_r2"/>
</dbReference>
<feature type="region of interest" description="Disordered" evidence="2">
    <location>
        <begin position="329"/>
        <end position="410"/>
    </location>
</feature>
<comment type="caution">
    <text evidence="6">The sequence shown here is derived from an EMBL/GenBank/DDBJ whole genome shotgun (WGS) entry which is preliminary data.</text>
</comment>
<dbReference type="NCBIfam" id="TIGR02937">
    <property type="entry name" value="sigma70-ECF"/>
    <property type="match status" value="1"/>
</dbReference>
<dbReference type="RefSeq" id="WP_007500358.1">
    <property type="nucleotide sequence ID" value="NZ_AGBF01000121.1"/>
</dbReference>
<feature type="compositionally biased region" description="Basic residues" evidence="2">
    <location>
        <begin position="293"/>
        <end position="303"/>
    </location>
</feature>
<evidence type="ECO:0000256" key="1">
    <source>
        <dbReference type="RuleBase" id="RU000716"/>
    </source>
</evidence>
<feature type="compositionally biased region" description="Low complexity" evidence="2">
    <location>
        <begin position="334"/>
        <end position="343"/>
    </location>
</feature>
<keyword evidence="1" id="KW-0805">Transcription regulation</keyword>
<dbReference type="GO" id="GO:0003677">
    <property type="term" value="F:DNA binding"/>
    <property type="evidence" value="ECO:0007669"/>
    <property type="project" value="UniProtKB-KW"/>
</dbReference>
<protein>
    <recommendedName>
        <fullName evidence="1">RNA polymerase sigma factor</fullName>
    </recommendedName>
</protein>
<gene>
    <name evidence="6" type="ORF">SZN_25959</name>
</gene>
<dbReference type="InterPro" id="IPR000838">
    <property type="entry name" value="RNA_pol_sigma70_ECF_CS"/>
</dbReference>
<dbReference type="InterPro" id="IPR007627">
    <property type="entry name" value="RNA_pol_sigma70_r2"/>
</dbReference>
<dbReference type="InterPro" id="IPR014044">
    <property type="entry name" value="CAP_dom"/>
</dbReference>
<dbReference type="SUPFAM" id="SSF88946">
    <property type="entry name" value="Sigma2 domain of RNA polymerase sigma factors"/>
    <property type="match status" value="1"/>
</dbReference>
<evidence type="ECO:0000256" key="3">
    <source>
        <dbReference type="SAM" id="Phobius"/>
    </source>
</evidence>
<name>G2GI52_9ACTN</name>
<feature type="compositionally biased region" description="Low complexity" evidence="2">
    <location>
        <begin position="386"/>
        <end position="398"/>
    </location>
</feature>
<feature type="domain" description="RNA polymerase sigma-70 region 2" evidence="5">
    <location>
        <begin position="27"/>
        <end position="93"/>
    </location>
</feature>
<evidence type="ECO:0000313" key="7">
    <source>
        <dbReference type="Proteomes" id="UP000004217"/>
    </source>
</evidence>
<dbReference type="GO" id="GO:0006352">
    <property type="term" value="P:DNA-templated transcription initiation"/>
    <property type="evidence" value="ECO:0007669"/>
    <property type="project" value="InterPro"/>
</dbReference>
<keyword evidence="1" id="KW-0731">Sigma factor</keyword>
<feature type="compositionally biased region" description="Low complexity" evidence="2">
    <location>
        <begin position="268"/>
        <end position="277"/>
    </location>
</feature>
<accession>G2GI52</accession>
<reference evidence="6 7" key="1">
    <citation type="submission" date="2011-08" db="EMBL/GenBank/DDBJ databases">
        <authorList>
            <person name="Lin Y."/>
            <person name="Hao X."/>
            <person name="Johnstone L."/>
            <person name="Miller S.J."/>
            <person name="Wei G."/>
            <person name="Rensing C."/>
        </authorList>
    </citation>
    <scope>NUCLEOTIDE SEQUENCE [LARGE SCALE GENOMIC DNA]</scope>
    <source>
        <strain evidence="6 7">K42</strain>
    </source>
</reference>
<dbReference type="PANTHER" id="PTHR31157:SF1">
    <property type="entry name" value="SCP DOMAIN-CONTAINING PROTEIN"/>
    <property type="match status" value="1"/>
</dbReference>
<keyword evidence="1" id="KW-0804">Transcription</keyword>
<feature type="domain" description="SCP" evidence="4">
    <location>
        <begin position="416"/>
        <end position="530"/>
    </location>
</feature>
<dbReference type="PANTHER" id="PTHR31157">
    <property type="entry name" value="SCP DOMAIN-CONTAINING PROTEIN"/>
    <property type="match status" value="1"/>
</dbReference>
<dbReference type="Proteomes" id="UP000004217">
    <property type="component" value="Unassembled WGS sequence"/>
</dbReference>
<dbReference type="SUPFAM" id="SSF55797">
    <property type="entry name" value="PR-1-like"/>
    <property type="match status" value="1"/>
</dbReference>
<comment type="similarity">
    <text evidence="1">Belongs to the sigma-70 factor family. ECF subfamily.</text>
</comment>
<evidence type="ECO:0000259" key="4">
    <source>
        <dbReference type="Pfam" id="PF00188"/>
    </source>
</evidence>
<keyword evidence="3" id="KW-1133">Transmembrane helix</keyword>
<dbReference type="InterPro" id="IPR014284">
    <property type="entry name" value="RNA_pol_sigma-70_dom"/>
</dbReference>
<dbReference type="PATRIC" id="fig|700597.3.peg.5098"/>
<evidence type="ECO:0000256" key="2">
    <source>
        <dbReference type="SAM" id="MobiDB-lite"/>
    </source>
</evidence>
<evidence type="ECO:0000313" key="6">
    <source>
        <dbReference type="EMBL" id="EGX56819.1"/>
    </source>
</evidence>
<dbReference type="Pfam" id="PF00188">
    <property type="entry name" value="CAP"/>
    <property type="match status" value="1"/>
</dbReference>
<dbReference type="PROSITE" id="PS01063">
    <property type="entry name" value="SIGMA70_ECF"/>
    <property type="match status" value="1"/>
</dbReference>
<proteinExistence type="inferred from homology"/>
<feature type="compositionally biased region" description="Low complexity" evidence="2">
    <location>
        <begin position="351"/>
        <end position="378"/>
    </location>
</feature>
<dbReference type="Gene3D" id="3.40.33.10">
    <property type="entry name" value="CAP"/>
    <property type="match status" value="1"/>
</dbReference>
<keyword evidence="3" id="KW-0812">Transmembrane</keyword>